<dbReference type="PRINTS" id="PR00039">
    <property type="entry name" value="HTHLYSR"/>
</dbReference>
<evidence type="ECO:0000256" key="3">
    <source>
        <dbReference type="ARBA" id="ARBA00023125"/>
    </source>
</evidence>
<evidence type="ECO:0000256" key="1">
    <source>
        <dbReference type="ARBA" id="ARBA00009437"/>
    </source>
</evidence>
<protein>
    <submittedName>
        <fullName evidence="6">LysR family transcriptional regulator</fullName>
    </submittedName>
</protein>
<name>A0ABS0SZV8_9CAUL</name>
<gene>
    <name evidence="6" type="ORF">I4Q42_15960</name>
</gene>
<dbReference type="Proteomes" id="UP000639859">
    <property type="component" value="Unassembled WGS sequence"/>
</dbReference>
<dbReference type="RefSeq" id="WP_198577074.1">
    <property type="nucleotide sequence ID" value="NZ_JADWOX010000011.1"/>
</dbReference>
<proteinExistence type="inferred from homology"/>
<evidence type="ECO:0000313" key="6">
    <source>
        <dbReference type="EMBL" id="MBI1685165.1"/>
    </source>
</evidence>
<keyword evidence="7" id="KW-1185">Reference proteome</keyword>
<dbReference type="PANTHER" id="PTHR30346:SF0">
    <property type="entry name" value="HCA OPERON TRANSCRIPTIONAL ACTIVATOR HCAR"/>
    <property type="match status" value="1"/>
</dbReference>
<dbReference type="PANTHER" id="PTHR30346">
    <property type="entry name" value="TRANSCRIPTIONAL DUAL REGULATOR HCAR-RELATED"/>
    <property type="match status" value="1"/>
</dbReference>
<dbReference type="SUPFAM" id="SSF53850">
    <property type="entry name" value="Periplasmic binding protein-like II"/>
    <property type="match status" value="1"/>
</dbReference>
<keyword evidence="3" id="KW-0238">DNA-binding</keyword>
<feature type="domain" description="HTH lysR-type" evidence="5">
    <location>
        <begin position="23"/>
        <end position="80"/>
    </location>
</feature>
<dbReference type="Gene3D" id="3.40.190.10">
    <property type="entry name" value="Periplasmic binding protein-like II"/>
    <property type="match status" value="2"/>
</dbReference>
<accession>A0ABS0SZV8</accession>
<dbReference type="Pfam" id="PF00126">
    <property type="entry name" value="HTH_1"/>
    <property type="match status" value="1"/>
</dbReference>
<dbReference type="Pfam" id="PF03466">
    <property type="entry name" value="LysR_substrate"/>
    <property type="match status" value="1"/>
</dbReference>
<evidence type="ECO:0000259" key="5">
    <source>
        <dbReference type="PROSITE" id="PS50931"/>
    </source>
</evidence>
<evidence type="ECO:0000256" key="4">
    <source>
        <dbReference type="ARBA" id="ARBA00023163"/>
    </source>
</evidence>
<dbReference type="Gene3D" id="1.10.10.10">
    <property type="entry name" value="Winged helix-like DNA-binding domain superfamily/Winged helix DNA-binding domain"/>
    <property type="match status" value="1"/>
</dbReference>
<dbReference type="InterPro" id="IPR036390">
    <property type="entry name" value="WH_DNA-bd_sf"/>
</dbReference>
<dbReference type="InterPro" id="IPR036388">
    <property type="entry name" value="WH-like_DNA-bd_sf"/>
</dbReference>
<keyword evidence="4" id="KW-0804">Transcription</keyword>
<sequence length="304" mass="31867">MYDAEPLVFDSAAAGQTSARLGVGLHHLRYVLAAAEYGGFRRAARKLGVQQSAVSRRIKELEARLGAPIFERSLQGVQLTKAGEDFVRGAQTAVMELDLMVDRVADAGRDQMGSLSVGVLGGLGGGPLQGLLQQLVRYDDGLRVDLVEGEAPALVGALLAGRLDLAFLLDPPGQLTSIAAWRERLMIALTIDDPLCAKSALKWSDLVGRRVLSPTGVAPAVVALASRRAPNLAVEVLNAGAGGAARMTALGQGCAIVNEGALAPVTGVAYRPIARGFLPFRAVVGRRPEKPAIRRLLALVEATA</sequence>
<dbReference type="InterPro" id="IPR000847">
    <property type="entry name" value="LysR_HTH_N"/>
</dbReference>
<reference evidence="6 7" key="1">
    <citation type="submission" date="2020-11" db="EMBL/GenBank/DDBJ databases">
        <title>genome sequence of strain KACC 18849.</title>
        <authorList>
            <person name="Gao J."/>
            <person name="Zhang X."/>
        </authorList>
    </citation>
    <scope>NUCLEOTIDE SEQUENCE [LARGE SCALE GENOMIC DNA]</scope>
    <source>
        <strain evidence="6 7">KACC 18849</strain>
    </source>
</reference>
<dbReference type="EMBL" id="JADWOX010000011">
    <property type="protein sequence ID" value="MBI1685165.1"/>
    <property type="molecule type" value="Genomic_DNA"/>
</dbReference>
<comment type="caution">
    <text evidence="6">The sequence shown here is derived from an EMBL/GenBank/DDBJ whole genome shotgun (WGS) entry which is preliminary data.</text>
</comment>
<dbReference type="InterPro" id="IPR005119">
    <property type="entry name" value="LysR_subst-bd"/>
</dbReference>
<dbReference type="PROSITE" id="PS50931">
    <property type="entry name" value="HTH_LYSR"/>
    <property type="match status" value="1"/>
</dbReference>
<evidence type="ECO:0000256" key="2">
    <source>
        <dbReference type="ARBA" id="ARBA00023015"/>
    </source>
</evidence>
<dbReference type="SUPFAM" id="SSF46785">
    <property type="entry name" value="Winged helix' DNA-binding domain"/>
    <property type="match status" value="1"/>
</dbReference>
<comment type="similarity">
    <text evidence="1">Belongs to the LysR transcriptional regulatory family.</text>
</comment>
<organism evidence="6 7">
    <name type="scientific">Caulobacter hibisci</name>
    <dbReference type="NCBI Taxonomy" id="2035993"/>
    <lineage>
        <taxon>Bacteria</taxon>
        <taxon>Pseudomonadati</taxon>
        <taxon>Pseudomonadota</taxon>
        <taxon>Alphaproteobacteria</taxon>
        <taxon>Caulobacterales</taxon>
        <taxon>Caulobacteraceae</taxon>
        <taxon>Caulobacter</taxon>
    </lineage>
</organism>
<keyword evidence="2" id="KW-0805">Transcription regulation</keyword>
<evidence type="ECO:0000313" key="7">
    <source>
        <dbReference type="Proteomes" id="UP000639859"/>
    </source>
</evidence>